<evidence type="ECO:0000259" key="9">
    <source>
        <dbReference type="PROSITE" id="PS50157"/>
    </source>
</evidence>
<dbReference type="SMART" id="SM00355">
    <property type="entry name" value="ZnF_C2H2"/>
    <property type="match status" value="3"/>
</dbReference>
<dbReference type="Ensembl" id="ENSFALT00000042659.1">
    <property type="protein sequence ID" value="ENSFALP00000017950.1"/>
    <property type="gene ID" value="ENSFALG00000024996.1"/>
</dbReference>
<evidence type="ECO:0000313" key="10">
    <source>
        <dbReference type="Ensembl" id="ENSFALP00000017950.1"/>
    </source>
</evidence>
<organism evidence="10 11">
    <name type="scientific">Ficedula albicollis</name>
    <name type="common">Collared flycatcher</name>
    <name type="synonym">Muscicapa albicollis</name>
    <dbReference type="NCBI Taxonomy" id="59894"/>
    <lineage>
        <taxon>Eukaryota</taxon>
        <taxon>Metazoa</taxon>
        <taxon>Chordata</taxon>
        <taxon>Craniata</taxon>
        <taxon>Vertebrata</taxon>
        <taxon>Euteleostomi</taxon>
        <taxon>Archelosauria</taxon>
        <taxon>Archosauria</taxon>
        <taxon>Dinosauria</taxon>
        <taxon>Saurischia</taxon>
        <taxon>Theropoda</taxon>
        <taxon>Coelurosauria</taxon>
        <taxon>Aves</taxon>
        <taxon>Neognathae</taxon>
        <taxon>Neoaves</taxon>
        <taxon>Telluraves</taxon>
        <taxon>Australaves</taxon>
        <taxon>Passeriformes</taxon>
        <taxon>Muscicapidae</taxon>
        <taxon>Ficedula</taxon>
    </lineage>
</organism>
<keyword evidence="6" id="KW-0539">Nucleus</keyword>
<dbReference type="FunFam" id="3.30.160.60:FF:000176">
    <property type="entry name" value="zinc finger protein 70"/>
    <property type="match status" value="1"/>
</dbReference>
<dbReference type="FunFam" id="3.30.160.60:FF:000690">
    <property type="entry name" value="Zinc finger protein 354C"/>
    <property type="match status" value="1"/>
</dbReference>
<feature type="region of interest" description="Disordered" evidence="8">
    <location>
        <begin position="1"/>
        <end position="23"/>
    </location>
</feature>
<evidence type="ECO:0000256" key="4">
    <source>
        <dbReference type="ARBA" id="ARBA00022833"/>
    </source>
</evidence>
<feature type="domain" description="C2H2-type" evidence="9">
    <location>
        <begin position="192"/>
        <end position="215"/>
    </location>
</feature>
<dbReference type="GO" id="GO:0003677">
    <property type="term" value="F:DNA binding"/>
    <property type="evidence" value="ECO:0007669"/>
    <property type="project" value="UniProtKB-KW"/>
</dbReference>
<dbReference type="InterPro" id="IPR036236">
    <property type="entry name" value="Znf_C2H2_sf"/>
</dbReference>
<evidence type="ECO:0000256" key="6">
    <source>
        <dbReference type="ARBA" id="ARBA00023242"/>
    </source>
</evidence>
<feature type="region of interest" description="Disordered" evidence="8">
    <location>
        <begin position="45"/>
        <end position="67"/>
    </location>
</feature>
<accession>A0A803V5E4</accession>
<reference evidence="10" key="2">
    <citation type="submission" date="2025-09" db="UniProtKB">
        <authorList>
            <consortium name="Ensembl"/>
        </authorList>
    </citation>
    <scope>IDENTIFICATION</scope>
</reference>
<dbReference type="Proteomes" id="UP000016665">
    <property type="component" value="Unplaced"/>
</dbReference>
<reference evidence="10" key="1">
    <citation type="submission" date="2025-08" db="UniProtKB">
        <authorList>
            <consortium name="Ensembl"/>
        </authorList>
    </citation>
    <scope>IDENTIFICATION</scope>
</reference>
<dbReference type="GeneTree" id="ENSGT01150000286934"/>
<keyword evidence="1" id="KW-0479">Metal-binding</keyword>
<proteinExistence type="predicted"/>
<feature type="domain" description="C2H2-type" evidence="9">
    <location>
        <begin position="167"/>
        <end position="191"/>
    </location>
</feature>
<dbReference type="PROSITE" id="PS00028">
    <property type="entry name" value="ZINC_FINGER_C2H2_1"/>
    <property type="match status" value="2"/>
</dbReference>
<evidence type="ECO:0000313" key="11">
    <source>
        <dbReference type="Proteomes" id="UP000016665"/>
    </source>
</evidence>
<dbReference type="InterPro" id="IPR050826">
    <property type="entry name" value="Krueppel_C2H2_ZnFinger"/>
</dbReference>
<keyword evidence="11" id="KW-1185">Reference proteome</keyword>
<protein>
    <recommendedName>
        <fullName evidence="9">C2H2-type domain-containing protein</fullName>
    </recommendedName>
</protein>
<sequence>GSAPPSMCSHSPAPEALSPPRVAGNGREGSMIFIWVNLGAPEIPHKEGLHTQPRELRGGKTLPEPGRRPEIQAELRAGGEASWTGEAPQVLVMWEGFRYSSWLIQHQRIHTGERPYECGHCGKSFRNISSLMLHQVIHTGERPYTCLECRNSFRWMSCLIQHQCRPFCCPECGKGFKQNSAHWRIHSGERPYECPACGKSFSQNSALTRHLHRHH</sequence>
<feature type="domain" description="C2H2-type" evidence="9">
    <location>
        <begin position="116"/>
        <end position="143"/>
    </location>
</feature>
<dbReference type="GO" id="GO:0008270">
    <property type="term" value="F:zinc ion binding"/>
    <property type="evidence" value="ECO:0007669"/>
    <property type="project" value="UniProtKB-KW"/>
</dbReference>
<dbReference type="Pfam" id="PF00096">
    <property type="entry name" value="zf-C2H2"/>
    <property type="match status" value="2"/>
</dbReference>
<evidence type="ECO:0000256" key="3">
    <source>
        <dbReference type="ARBA" id="ARBA00022771"/>
    </source>
</evidence>
<keyword evidence="4" id="KW-0862">Zinc</keyword>
<feature type="compositionally biased region" description="Basic and acidic residues" evidence="8">
    <location>
        <begin position="45"/>
        <end position="58"/>
    </location>
</feature>
<name>A0A803V5E4_FICAL</name>
<dbReference type="FunFam" id="3.30.160.60:FF:002343">
    <property type="entry name" value="Zinc finger protein 33A"/>
    <property type="match status" value="1"/>
</dbReference>
<evidence type="ECO:0000256" key="5">
    <source>
        <dbReference type="ARBA" id="ARBA00023125"/>
    </source>
</evidence>
<keyword evidence="3 7" id="KW-0863">Zinc-finger</keyword>
<evidence type="ECO:0000256" key="2">
    <source>
        <dbReference type="ARBA" id="ARBA00022737"/>
    </source>
</evidence>
<dbReference type="PROSITE" id="PS50157">
    <property type="entry name" value="ZINC_FINGER_C2H2_2"/>
    <property type="match status" value="4"/>
</dbReference>
<feature type="domain" description="C2H2-type" evidence="9">
    <location>
        <begin position="95"/>
        <end position="115"/>
    </location>
</feature>
<dbReference type="PANTHER" id="PTHR24377">
    <property type="entry name" value="IP01015P-RELATED"/>
    <property type="match status" value="1"/>
</dbReference>
<evidence type="ECO:0000256" key="7">
    <source>
        <dbReference type="PROSITE-ProRule" id="PRU00042"/>
    </source>
</evidence>
<keyword evidence="2" id="KW-0677">Repeat</keyword>
<evidence type="ECO:0000256" key="8">
    <source>
        <dbReference type="SAM" id="MobiDB-lite"/>
    </source>
</evidence>
<dbReference type="SUPFAM" id="SSF57667">
    <property type="entry name" value="beta-beta-alpha zinc fingers"/>
    <property type="match status" value="2"/>
</dbReference>
<dbReference type="Gene3D" id="3.30.160.60">
    <property type="entry name" value="Classic Zinc Finger"/>
    <property type="match status" value="5"/>
</dbReference>
<evidence type="ECO:0000256" key="1">
    <source>
        <dbReference type="ARBA" id="ARBA00022723"/>
    </source>
</evidence>
<dbReference type="AlphaFoldDB" id="A0A803V5E4"/>
<dbReference type="InterPro" id="IPR013087">
    <property type="entry name" value="Znf_C2H2_type"/>
</dbReference>
<keyword evidence="5" id="KW-0238">DNA-binding</keyword>